<sequence length="1337" mass="156742">MANWTVDQVGNWLRTNNLERYIENFQNEDIDGIALIGLKENDILKLLSTIDEDGTIKNSTMRTQRKFKAALEQYRNFVTQEQTKLRRRRSIENRELDASIHDGKKNVLMEPLKNIFHTIDNVGTYSRSYTVEPMTIGMKFFTSELISSYLTKYYLKKYNVRCYIPMQHQFHTQVALSIKLSGSKENVKNVHNDLQSLFETIKTKIFNDEDRDKKIVRWSRYIYSDSILTVLQKIFADKKKLTVWEKTNILSGFYIVHYANGQHMFSVSEEFINQTLNNEISYVKDIVIENMESIQPKFRKELKELIDDKKQHQLQNPTMSIIYCQYPSQTDMKISFFGLRNHVDLAKRQIKLLINKHRMRTIWIGLDSKQRDLLVDNYMHELKNVEFNYKDDNLRINIRENIITAPQYLIMKIKQLVQSMIFPTITLIYQHIKNSCIIAEEDHSKLKNLAESYFCEIDKIDIETKKELIVLPKAQAKSTSKFIIKESNQFYSSLSIWRKLAVSNHTIEIHKSYYLKVDVTIISTVVDAIKEKIDPKYGNGYFESDTGKRVLFIDWSPCILQKDNYQIHESIKNFISTSIQQIDRLCTNAVETIAFATTDWENYNNRKQLIENILHEIIKQLSTHDFSDRAWKIVFLFNDEQNDLFNEFSQVILALQTDRDDYEQFFYPISTASIILKTSSNSNISKCKKSINDYMNKHVLTKIKLNYPFYAEIWNKDMINSYYKYCLENLVLPQIIQIDLQNDQQQSLDLIGPIRAVNQAVQKYELMSNIERQRILIYTEISESTEQFPINSTPVLSTTTDSSNILLSCCFADNILSRHLTNRLIEEGYQVSLDYSDKTSSSIISKIKKTNVIVVCFSSNYSENANCAKALHTIKSSEKKYIPIMLTRSSLNQEDNWLQVMNTEESYYESFNEEIKFKLNEDLALDYDKLLIELLHYAKPCAVGAIYIISNKNILNNEEQKEKNDQSNIVTTFTPEQSREQEHIYQKRIEQILERDQISPDEIANLKHSLNMILEDCANGKCSTSLKEQQLGQSIRKSRYITTENEEEMQFDQNDFEQKQENDQNKHEESMIKNVSNYFSAFLSIVQHWLEKASNGSVTKGNLPPFSLTGDFNDAIFRTSSKDKTPWWVTSASQYDFNCSSLDFPLVSRLMTSSFCDYDEAHGYFQNLINKDIQFLEYKEKQHQMKPKQEQKNPNSIFSSGPHLSHLNTNIKKGTIVWDIIEDKEFLKEYEKRKSGKLTRNSNRLSIGWNRLLDRSVQLITDIKDGKLSMASNEVEGKIGKELKTIKEIRELNVLDDANSELWRKKRFPLWRQKFIEMKISNTIQWQEFCAAQENQQ</sequence>
<name>A0A815ANH2_9BILA</name>
<evidence type="ECO:0000313" key="5">
    <source>
        <dbReference type="Proteomes" id="UP000663855"/>
    </source>
</evidence>
<dbReference type="Proteomes" id="UP000681967">
    <property type="component" value="Unassembled WGS sequence"/>
</dbReference>
<feature type="compositionally biased region" description="Basic and acidic residues" evidence="1">
    <location>
        <begin position="1056"/>
        <end position="1068"/>
    </location>
</feature>
<evidence type="ECO:0000259" key="2">
    <source>
        <dbReference type="PROSITE" id="PS50105"/>
    </source>
</evidence>
<protein>
    <recommendedName>
        <fullName evidence="2">SAM domain-containing protein</fullName>
    </recommendedName>
</protein>
<dbReference type="Gene3D" id="3.40.50.10140">
    <property type="entry name" value="Toll/interleukin-1 receptor homology (TIR) domain"/>
    <property type="match status" value="1"/>
</dbReference>
<dbReference type="Proteomes" id="UP000663855">
    <property type="component" value="Unassembled WGS sequence"/>
</dbReference>
<evidence type="ECO:0000313" key="3">
    <source>
        <dbReference type="EMBL" id="CAF1259107.1"/>
    </source>
</evidence>
<comment type="caution">
    <text evidence="3">The sequence shown here is derived from an EMBL/GenBank/DDBJ whole genome shotgun (WGS) entry which is preliminary data.</text>
</comment>
<dbReference type="Gene3D" id="1.10.150.50">
    <property type="entry name" value="Transcription Factor, Ets-1"/>
    <property type="match status" value="1"/>
</dbReference>
<evidence type="ECO:0000256" key="1">
    <source>
        <dbReference type="SAM" id="MobiDB-lite"/>
    </source>
</evidence>
<organism evidence="3 5">
    <name type="scientific">Rotaria magnacalcarata</name>
    <dbReference type="NCBI Taxonomy" id="392030"/>
    <lineage>
        <taxon>Eukaryota</taxon>
        <taxon>Metazoa</taxon>
        <taxon>Spiralia</taxon>
        <taxon>Gnathifera</taxon>
        <taxon>Rotifera</taxon>
        <taxon>Eurotatoria</taxon>
        <taxon>Bdelloidea</taxon>
        <taxon>Philodinida</taxon>
        <taxon>Philodinidae</taxon>
        <taxon>Rotaria</taxon>
    </lineage>
</organism>
<dbReference type="Pfam" id="PF00536">
    <property type="entry name" value="SAM_1"/>
    <property type="match status" value="1"/>
</dbReference>
<dbReference type="PROSITE" id="PS50105">
    <property type="entry name" value="SAM_DOMAIN"/>
    <property type="match status" value="1"/>
</dbReference>
<feature type="domain" description="SAM" evidence="2">
    <location>
        <begin position="4"/>
        <end position="77"/>
    </location>
</feature>
<dbReference type="InterPro" id="IPR001660">
    <property type="entry name" value="SAM"/>
</dbReference>
<dbReference type="InterPro" id="IPR035897">
    <property type="entry name" value="Toll_tir_struct_dom_sf"/>
</dbReference>
<dbReference type="EMBL" id="CAJOBH010001450">
    <property type="protein sequence ID" value="CAF3855494.1"/>
    <property type="molecule type" value="Genomic_DNA"/>
</dbReference>
<reference evidence="3" key="1">
    <citation type="submission" date="2021-02" db="EMBL/GenBank/DDBJ databases">
        <authorList>
            <person name="Nowell W R."/>
        </authorList>
    </citation>
    <scope>NUCLEOTIDE SEQUENCE</scope>
</reference>
<dbReference type="EMBL" id="CAJNOV010006767">
    <property type="protein sequence ID" value="CAF1259107.1"/>
    <property type="molecule type" value="Genomic_DNA"/>
</dbReference>
<dbReference type="InterPro" id="IPR013761">
    <property type="entry name" value="SAM/pointed_sf"/>
</dbReference>
<dbReference type="SUPFAM" id="SSF47769">
    <property type="entry name" value="SAM/Pointed domain"/>
    <property type="match status" value="1"/>
</dbReference>
<gene>
    <name evidence="4" type="ORF">BYL167_LOCUS6094</name>
    <name evidence="3" type="ORF">CJN711_LOCUS14891</name>
</gene>
<proteinExistence type="predicted"/>
<dbReference type="SUPFAM" id="SSF52200">
    <property type="entry name" value="Toll/Interleukin receptor TIR domain"/>
    <property type="match status" value="1"/>
</dbReference>
<feature type="region of interest" description="Disordered" evidence="1">
    <location>
        <begin position="1048"/>
        <end position="1068"/>
    </location>
</feature>
<evidence type="ECO:0000313" key="4">
    <source>
        <dbReference type="EMBL" id="CAF3855494.1"/>
    </source>
</evidence>
<accession>A0A815ANH2</accession>
<dbReference type="SMART" id="SM00454">
    <property type="entry name" value="SAM"/>
    <property type="match status" value="1"/>
</dbReference>